<dbReference type="AlphaFoldDB" id="A0A2S7K748"/>
<dbReference type="GO" id="GO:0006465">
    <property type="term" value="P:signal peptide processing"/>
    <property type="evidence" value="ECO:0007669"/>
    <property type="project" value="InterPro"/>
</dbReference>
<accession>A0A2S7K748</accession>
<keyword evidence="1" id="KW-1133">Transmembrane helix</keyword>
<evidence type="ECO:0000259" key="2">
    <source>
        <dbReference type="Pfam" id="PF10502"/>
    </source>
</evidence>
<evidence type="ECO:0000256" key="1">
    <source>
        <dbReference type="SAM" id="Phobius"/>
    </source>
</evidence>
<name>A0A2S7K748_9PROT</name>
<gene>
    <name evidence="3" type="ORF">CW354_08230</name>
</gene>
<evidence type="ECO:0000313" key="4">
    <source>
        <dbReference type="Proteomes" id="UP000239504"/>
    </source>
</evidence>
<feature type="transmembrane region" description="Helical" evidence="1">
    <location>
        <begin position="23"/>
        <end position="46"/>
    </location>
</feature>
<keyword evidence="4" id="KW-1185">Reference proteome</keyword>
<dbReference type="InterPro" id="IPR036286">
    <property type="entry name" value="LexA/Signal_pep-like_sf"/>
</dbReference>
<evidence type="ECO:0000313" key="3">
    <source>
        <dbReference type="EMBL" id="PQA88278.1"/>
    </source>
</evidence>
<dbReference type="EMBL" id="PJCH01000005">
    <property type="protein sequence ID" value="PQA88278.1"/>
    <property type="molecule type" value="Genomic_DNA"/>
</dbReference>
<dbReference type="SUPFAM" id="SSF51306">
    <property type="entry name" value="LexA/Signal peptidase"/>
    <property type="match status" value="1"/>
</dbReference>
<reference evidence="3 4" key="1">
    <citation type="submission" date="2017-12" db="EMBL/GenBank/DDBJ databases">
        <authorList>
            <person name="Hurst M.R.H."/>
        </authorList>
    </citation>
    <scope>NUCLEOTIDE SEQUENCE [LARGE SCALE GENOMIC DNA]</scope>
    <source>
        <strain evidence="3 4">SY-3-19</strain>
    </source>
</reference>
<comment type="caution">
    <text evidence="3">The sequence shown here is derived from an EMBL/GenBank/DDBJ whole genome shotgun (WGS) entry which is preliminary data.</text>
</comment>
<protein>
    <recommendedName>
        <fullName evidence="2">Peptidase S26 domain-containing protein</fullName>
    </recommendedName>
</protein>
<sequence>MVPARPVQIHLATRPARQVRRRALAAAAFAGIAMALSGVLFSHHHWLVWNRTRSAPLGLYRLSGAPITPGRWVAVSADSDAALWASHRGYTGPGWPLLKRVAAASGAEICRDNLEIFIDGEHVATALASDNLGRDMPVWRGCVTLQDGEFFLLNAHPRSLDGRYFGVTKSEDVDGVAVPLILLSD</sequence>
<proteinExistence type="predicted"/>
<dbReference type="Pfam" id="PF10502">
    <property type="entry name" value="Peptidase_S26"/>
    <property type="match status" value="1"/>
</dbReference>
<feature type="domain" description="Peptidase S26" evidence="2">
    <location>
        <begin position="23"/>
        <end position="178"/>
    </location>
</feature>
<keyword evidence="1" id="KW-0472">Membrane</keyword>
<dbReference type="InterPro" id="IPR019533">
    <property type="entry name" value="Peptidase_S26"/>
</dbReference>
<dbReference type="GO" id="GO:0004252">
    <property type="term" value="F:serine-type endopeptidase activity"/>
    <property type="evidence" value="ECO:0007669"/>
    <property type="project" value="InterPro"/>
</dbReference>
<dbReference type="Proteomes" id="UP000239504">
    <property type="component" value="Unassembled WGS sequence"/>
</dbReference>
<dbReference type="Gene3D" id="2.10.109.10">
    <property type="entry name" value="Umud Fragment, subunit A"/>
    <property type="match status" value="1"/>
</dbReference>
<organism evidence="3 4">
    <name type="scientific">Hyphococcus luteus</name>
    <dbReference type="NCBI Taxonomy" id="2058213"/>
    <lineage>
        <taxon>Bacteria</taxon>
        <taxon>Pseudomonadati</taxon>
        <taxon>Pseudomonadota</taxon>
        <taxon>Alphaproteobacteria</taxon>
        <taxon>Parvularculales</taxon>
        <taxon>Parvularculaceae</taxon>
        <taxon>Hyphococcus</taxon>
    </lineage>
</organism>
<keyword evidence="1" id="KW-0812">Transmembrane</keyword>
<dbReference type="OrthoDB" id="5360818at2"/>